<dbReference type="EMBL" id="CP021082">
    <property type="protein sequence ID" value="ASN82568.1"/>
    <property type="molecule type" value="Genomic_DNA"/>
</dbReference>
<keyword evidence="2" id="KW-1185">Reference proteome</keyword>
<dbReference type="KEGG" id="dfc:DFI_15440"/>
<gene>
    <name evidence="1" type="ORF">DFI_15440</name>
</gene>
<sequence length="194" mass="21726">MTLDDPLRDRLAETIAATLPELEEHPVAGHLNLIRVTAQAQEDVQALLQAAVSSARTAGHSWEAIGQVLDMTRQAAQQRFGKGSAVPDSERQVRRVTPLTASTEIDTLNRLGRYGWHSVGFGPLYHDVEHSGEQWEHCRVMAFDPARRALQREGWRPIGTLWFPWAYLARPVGQEALPMPSVEPDLRLLALQRP</sequence>
<accession>A0A221T0Y8</accession>
<name>A0A221T0Y8_9DEIO</name>
<proteinExistence type="predicted"/>
<geneLocation type="plasmid" evidence="2">
    <name>pdfi1</name>
</geneLocation>
<evidence type="ECO:0000313" key="2">
    <source>
        <dbReference type="Proteomes" id="UP000259030"/>
    </source>
</evidence>
<dbReference type="Proteomes" id="UP000259030">
    <property type="component" value="Plasmid pDFI1"/>
</dbReference>
<evidence type="ECO:0000313" key="1">
    <source>
        <dbReference type="EMBL" id="ASN82568.1"/>
    </source>
</evidence>
<reference evidence="1 2" key="1">
    <citation type="submission" date="2017-05" db="EMBL/GenBank/DDBJ databases">
        <title>The complete genome sequence of Deinococcus ficus isolated from the rhizosphere of the Ficus religiosa L. in Taiwan.</title>
        <authorList>
            <person name="Wu K.-M."/>
            <person name="Liao T.-L."/>
            <person name="Liu Y.-M."/>
            <person name="Young C.-C."/>
            <person name="Tsai S.-F."/>
        </authorList>
    </citation>
    <scope>NUCLEOTIDE SEQUENCE [LARGE SCALE GENOMIC DNA]</scope>
    <source>
        <strain evidence="1 2">CC-FR2-10</strain>
        <plasmid evidence="2">pdfi1</plasmid>
    </source>
</reference>
<dbReference type="STRING" id="317577.GCA_000419625_03114"/>
<dbReference type="AlphaFoldDB" id="A0A221T0Y8"/>
<dbReference type="RefSeq" id="WP_027463701.1">
    <property type="nucleotide sequence ID" value="NZ_CP021082.1"/>
</dbReference>
<organism evidence="1 2">
    <name type="scientific">Deinococcus ficus</name>
    <dbReference type="NCBI Taxonomy" id="317577"/>
    <lineage>
        <taxon>Bacteria</taxon>
        <taxon>Thermotogati</taxon>
        <taxon>Deinococcota</taxon>
        <taxon>Deinococci</taxon>
        <taxon>Deinococcales</taxon>
        <taxon>Deinococcaceae</taxon>
        <taxon>Deinococcus</taxon>
    </lineage>
</organism>
<keyword evidence="1" id="KW-0614">Plasmid</keyword>
<protein>
    <submittedName>
        <fullName evidence="1">Uncharacterized protein</fullName>
    </submittedName>
</protein>